<protein>
    <submittedName>
        <fullName evidence="10">ABC transporter permease</fullName>
    </submittedName>
    <submittedName>
        <fullName evidence="11">FtsX-like permease family protein</fullName>
    </submittedName>
</protein>
<evidence type="ECO:0000313" key="12">
    <source>
        <dbReference type="Proteomes" id="UP000411588"/>
    </source>
</evidence>
<dbReference type="RefSeq" id="WP_003433803.1">
    <property type="nucleotide sequence ID" value="NZ_BIUQ01000046.1"/>
</dbReference>
<evidence type="ECO:0000313" key="10">
    <source>
        <dbReference type="EMBL" id="VFD35467.1"/>
    </source>
</evidence>
<evidence type="ECO:0000259" key="9">
    <source>
        <dbReference type="Pfam" id="PF12704"/>
    </source>
</evidence>
<dbReference type="PANTHER" id="PTHR30572">
    <property type="entry name" value="MEMBRANE COMPONENT OF TRANSPORTER-RELATED"/>
    <property type="match status" value="1"/>
</dbReference>
<name>A0A6N4MND9_CLODI</name>
<organism evidence="11">
    <name type="scientific">Clostridioides difficile</name>
    <name type="common">Peptoclostridium difficile</name>
    <dbReference type="NCBI Taxonomy" id="1496"/>
    <lineage>
        <taxon>Bacteria</taxon>
        <taxon>Bacillati</taxon>
        <taxon>Bacillota</taxon>
        <taxon>Clostridia</taxon>
        <taxon>Peptostreptococcales</taxon>
        <taxon>Peptostreptococcaceae</taxon>
        <taxon>Clostridioides</taxon>
    </lineage>
</organism>
<evidence type="ECO:0000256" key="6">
    <source>
        <dbReference type="ARBA" id="ARBA00038076"/>
    </source>
</evidence>
<comment type="subcellular location">
    <subcellularLocation>
        <location evidence="1">Cell membrane</location>
        <topology evidence="1">Multi-pass membrane protein</topology>
    </subcellularLocation>
</comment>
<feature type="transmembrane region" description="Helical" evidence="7">
    <location>
        <begin position="20"/>
        <end position="39"/>
    </location>
</feature>
<evidence type="ECO:0000256" key="4">
    <source>
        <dbReference type="ARBA" id="ARBA00022989"/>
    </source>
</evidence>
<dbReference type="GO" id="GO:0005886">
    <property type="term" value="C:plasma membrane"/>
    <property type="evidence" value="ECO:0007669"/>
    <property type="project" value="UniProtKB-SubCell"/>
</dbReference>
<reference evidence="11" key="2">
    <citation type="submission" date="2019-11" db="EMBL/GenBank/DDBJ databases">
        <authorList>
            <person name="Feng L."/>
        </authorList>
    </citation>
    <scope>NUCLEOTIDE SEQUENCE</scope>
    <source>
        <strain evidence="11">PdifficileLFYP43</strain>
    </source>
</reference>
<keyword evidence="2" id="KW-1003">Cell membrane</keyword>
<keyword evidence="5 7" id="KW-0472">Membrane</keyword>
<evidence type="ECO:0000259" key="8">
    <source>
        <dbReference type="Pfam" id="PF02687"/>
    </source>
</evidence>
<feature type="transmembrane region" description="Helical" evidence="7">
    <location>
        <begin position="718"/>
        <end position="742"/>
    </location>
</feature>
<evidence type="ECO:0000313" key="11">
    <source>
        <dbReference type="EMBL" id="VYT78165.1"/>
    </source>
</evidence>
<comment type="similarity">
    <text evidence="6">Belongs to the ABC-4 integral membrane protein family.</text>
</comment>
<feature type="transmembrane region" description="Helical" evidence="7">
    <location>
        <begin position="816"/>
        <end position="833"/>
    </location>
</feature>
<proteinExistence type="inferred from homology"/>
<dbReference type="Proteomes" id="UP000411588">
    <property type="component" value="Unassembled WGS sequence"/>
</dbReference>
<reference evidence="10 12" key="1">
    <citation type="submission" date="2019-02" db="EMBL/GenBank/DDBJ databases">
        <authorList>
            <consortium name="Pathogen Informatics"/>
        </authorList>
    </citation>
    <scope>NUCLEOTIDE SEQUENCE [LARGE SCALE GENOMIC DNA]</scope>
    <source>
        <strain evidence="10">Clo34</strain>
        <strain evidence="12">clo34</strain>
    </source>
</reference>
<dbReference type="EMBL" id="CACRUR010000002">
    <property type="protein sequence ID" value="VYT78165.1"/>
    <property type="molecule type" value="Genomic_DNA"/>
</dbReference>
<evidence type="ECO:0000256" key="5">
    <source>
        <dbReference type="ARBA" id="ARBA00023136"/>
    </source>
</evidence>
<dbReference type="AlphaFoldDB" id="A0A6N4MND9"/>
<dbReference type="GO" id="GO:0022857">
    <property type="term" value="F:transmembrane transporter activity"/>
    <property type="evidence" value="ECO:0007669"/>
    <property type="project" value="TreeGrafter"/>
</dbReference>
<evidence type="ECO:0000256" key="2">
    <source>
        <dbReference type="ARBA" id="ARBA00022475"/>
    </source>
</evidence>
<feature type="transmembrane region" description="Helical" evidence="7">
    <location>
        <begin position="433"/>
        <end position="453"/>
    </location>
</feature>
<dbReference type="InterPro" id="IPR003838">
    <property type="entry name" value="ABC3_permease_C"/>
</dbReference>
<feature type="domain" description="MacB-like periplasmic core" evidence="9">
    <location>
        <begin position="19"/>
        <end position="183"/>
    </location>
</feature>
<dbReference type="InterPro" id="IPR050250">
    <property type="entry name" value="Macrolide_Exporter_MacB"/>
</dbReference>
<evidence type="ECO:0000256" key="1">
    <source>
        <dbReference type="ARBA" id="ARBA00004651"/>
    </source>
</evidence>
<dbReference type="InterPro" id="IPR025857">
    <property type="entry name" value="MacB_PCD"/>
</dbReference>
<feature type="domain" description="ABC3 transporter permease C-terminal" evidence="8">
    <location>
        <begin position="270"/>
        <end position="390"/>
    </location>
</feature>
<dbReference type="EMBL" id="CAADAN010000017">
    <property type="protein sequence ID" value="VFD35467.1"/>
    <property type="molecule type" value="Genomic_DNA"/>
</dbReference>
<feature type="domain" description="ABC3 transporter permease C-terminal" evidence="8">
    <location>
        <begin position="719"/>
        <end position="833"/>
    </location>
</feature>
<sequence length="851" mass="97017">MGIYLKMSLAYLKKNKLRTLLLIIGVMLGVMLIFGPSVIKDSQNENNVVAIHELYSGYHVEFSDLTLDDAKKLETDEKVSKGNSVQNLGRISDKKGNSFILTSSNEEYLKSRYNKIIEGRLPKNNNEIVLEKKALEAMNLSEGVGSTLNLTIKKNYKDTNGSNRLFSINKEFKIVGVMEKPKGYYDVVWQYEAVTYGNDETNNIIPHDAISYNSILSFKSGWRNIEGECDYLMKKYKLGQKSFLPNVPLVRELRYVEDDKNDPNVFKRNVLITTVSIIFIFNIFNITLNQSVKEMGLFRLMGAKKRNVRCMIIYQALIITIIGILLGLVAGVTYSYIGISNYNEVLYSEAGLNPKLYINNEIVIKAILVGIISVFISCIIPTFKIGKISPIESIINTDKIKNHRSRLGIDRLVSKIFGFYGFMGLKNIGRNKVRAAISMLSIALGGYIFITTFSSMQEEVNSKIEDMQNRYNITMQFGVNADPQISKYTDSDVENIEKIKGVKSIHKIQITNGMFTFNNKDINKEFTTYNGVEKKEIMEDKLVLKLYDDDYIDEKLNDFVEEGSLDDIKKDTDGYPNVAVYNYFYDIVDDHTIKPIFKELNIGDIITVKIPVEENNTIVYKEMKVRVAVILKDEWIAMGDGDFMPDLEIITSNIHSKNITGEQKYTQLGINLENPYDEIVNNEIQKISRSIPGSLFNSRLSYHEMSESIYKSYIKSQIAIIALVLIIASINIFCTIRTNLLIRKKEISTLRALGVSLKNMKKMLIYEALAYAVFSFIIAMIPSFINLVKFTNWNNDAYINYGIENFMSFTFPIKESLLFFAISVFVCLIAVVVSNRDFESMNIIEGIKENE</sequence>
<feature type="transmembrane region" description="Helical" evidence="7">
    <location>
        <begin position="312"/>
        <end position="337"/>
    </location>
</feature>
<dbReference type="Pfam" id="PF02687">
    <property type="entry name" value="FtsX"/>
    <property type="match status" value="2"/>
</dbReference>
<accession>A0A6N4MND9</accession>
<evidence type="ECO:0000256" key="7">
    <source>
        <dbReference type="SAM" id="Phobius"/>
    </source>
</evidence>
<feature type="transmembrane region" description="Helical" evidence="7">
    <location>
        <begin position="763"/>
        <end position="785"/>
    </location>
</feature>
<dbReference type="Pfam" id="PF12704">
    <property type="entry name" value="MacB_PCD"/>
    <property type="match status" value="1"/>
</dbReference>
<keyword evidence="3 7" id="KW-0812">Transmembrane</keyword>
<gene>
    <name evidence="11" type="ORF">PDLFYP43_01930</name>
    <name evidence="10" type="ORF">SAMEA1402399_03555</name>
</gene>
<evidence type="ECO:0000256" key="3">
    <source>
        <dbReference type="ARBA" id="ARBA00022692"/>
    </source>
</evidence>
<feature type="transmembrane region" description="Helical" evidence="7">
    <location>
        <begin position="270"/>
        <end position="292"/>
    </location>
</feature>
<dbReference type="PANTHER" id="PTHR30572:SF4">
    <property type="entry name" value="ABC TRANSPORTER PERMEASE YTRF"/>
    <property type="match status" value="1"/>
</dbReference>
<feature type="transmembrane region" description="Helical" evidence="7">
    <location>
        <begin position="362"/>
        <end position="383"/>
    </location>
</feature>
<keyword evidence="4 7" id="KW-1133">Transmembrane helix</keyword>